<dbReference type="Pfam" id="PF08700">
    <property type="entry name" value="VPS51_Exo84_N"/>
    <property type="match status" value="1"/>
</dbReference>
<dbReference type="OMA" id="DIICERG"/>
<dbReference type="STRING" id="105231.A0A1Y1HUX0"/>
<comment type="subcellular location">
    <subcellularLocation>
        <location evidence="2">Golgi apparatus</location>
        <location evidence="2">trans-Golgi network</location>
    </subcellularLocation>
</comment>
<dbReference type="OrthoDB" id="203678at2759"/>
<name>A0A1Y1HUX0_KLENI</name>
<dbReference type="GO" id="GO:0032456">
    <property type="term" value="P:endocytic recycling"/>
    <property type="evidence" value="ECO:0000318"/>
    <property type="project" value="GO_Central"/>
</dbReference>
<dbReference type="GO" id="GO:0007041">
    <property type="term" value="P:lysosomal transport"/>
    <property type="evidence" value="ECO:0000318"/>
    <property type="project" value="GO_Central"/>
</dbReference>
<keyword evidence="2" id="KW-0333">Golgi apparatus</keyword>
<dbReference type="PANTHER" id="PTHR15954">
    <property type="entry name" value="VACUOLAR PROTEIN SORTING-ASSOCIATED PROTEIN 51 HOMOLOG"/>
    <property type="match status" value="1"/>
</dbReference>
<gene>
    <name evidence="4" type="ORF">KFL_000350050</name>
</gene>
<keyword evidence="2" id="KW-0445">Lipid transport</keyword>
<evidence type="ECO:0000256" key="3">
    <source>
        <dbReference type="SAM" id="MobiDB-lite"/>
    </source>
</evidence>
<dbReference type="GO" id="GO:0007030">
    <property type="term" value="P:Golgi organization"/>
    <property type="evidence" value="ECO:0000318"/>
    <property type="project" value="GO_Central"/>
</dbReference>
<feature type="region of interest" description="Disordered" evidence="3">
    <location>
        <begin position="480"/>
        <end position="504"/>
    </location>
</feature>
<evidence type="ECO:0000313" key="5">
    <source>
        <dbReference type="Proteomes" id="UP000054558"/>
    </source>
</evidence>
<dbReference type="Proteomes" id="UP000054558">
    <property type="component" value="Unassembled WGS sequence"/>
</dbReference>
<dbReference type="GO" id="GO:0006869">
    <property type="term" value="P:lipid transport"/>
    <property type="evidence" value="ECO:0007669"/>
    <property type="project" value="UniProtKB-UniRule"/>
</dbReference>
<protein>
    <recommendedName>
        <fullName evidence="2">Vacuolar protein sorting-associated protein 51 homolog</fullName>
    </recommendedName>
</protein>
<accession>A0A1Y1HUX0</accession>
<feature type="region of interest" description="Disordered" evidence="3">
    <location>
        <begin position="626"/>
        <end position="660"/>
    </location>
</feature>
<comment type="similarity">
    <text evidence="1 2">Belongs to the VPS51 family.</text>
</comment>
<dbReference type="GO" id="GO:0015031">
    <property type="term" value="P:protein transport"/>
    <property type="evidence" value="ECO:0007669"/>
    <property type="project" value="UniProtKB-UniRule"/>
</dbReference>
<keyword evidence="2" id="KW-0813">Transport</keyword>
<reference evidence="4 5" key="1">
    <citation type="journal article" date="2014" name="Nat. Commun.">
        <title>Klebsormidium flaccidum genome reveals primary factors for plant terrestrial adaptation.</title>
        <authorList>
            <person name="Hori K."/>
            <person name="Maruyama F."/>
            <person name="Fujisawa T."/>
            <person name="Togashi T."/>
            <person name="Yamamoto N."/>
            <person name="Seo M."/>
            <person name="Sato S."/>
            <person name="Yamada T."/>
            <person name="Mori H."/>
            <person name="Tajima N."/>
            <person name="Moriyama T."/>
            <person name="Ikeuchi M."/>
            <person name="Watanabe M."/>
            <person name="Wada H."/>
            <person name="Kobayashi K."/>
            <person name="Saito M."/>
            <person name="Masuda T."/>
            <person name="Sasaki-Sekimoto Y."/>
            <person name="Mashiguchi K."/>
            <person name="Awai K."/>
            <person name="Shimojima M."/>
            <person name="Masuda S."/>
            <person name="Iwai M."/>
            <person name="Nobusawa T."/>
            <person name="Narise T."/>
            <person name="Kondo S."/>
            <person name="Saito H."/>
            <person name="Sato R."/>
            <person name="Murakawa M."/>
            <person name="Ihara Y."/>
            <person name="Oshima-Yamada Y."/>
            <person name="Ohtaka K."/>
            <person name="Satoh M."/>
            <person name="Sonobe K."/>
            <person name="Ishii M."/>
            <person name="Ohtani R."/>
            <person name="Kanamori-Sato M."/>
            <person name="Honoki R."/>
            <person name="Miyazaki D."/>
            <person name="Mochizuki H."/>
            <person name="Umetsu J."/>
            <person name="Higashi K."/>
            <person name="Shibata D."/>
            <person name="Kamiya Y."/>
            <person name="Sato N."/>
            <person name="Nakamura Y."/>
            <person name="Tabata S."/>
            <person name="Ida S."/>
            <person name="Kurokawa K."/>
            <person name="Ohta H."/>
        </authorList>
    </citation>
    <scope>NUCLEOTIDE SEQUENCE [LARGE SCALE GENOMIC DNA]</scope>
    <source>
        <strain evidence="4 5">NIES-2285</strain>
    </source>
</reference>
<comment type="subunit">
    <text evidence="2">Component of the Golgi-associated retrograde protein (GARP) complex.</text>
</comment>
<dbReference type="AlphaFoldDB" id="A0A1Y1HUX0"/>
<proteinExistence type="inferred from homology"/>
<evidence type="ECO:0000256" key="1">
    <source>
        <dbReference type="ARBA" id="ARBA00006080"/>
    </source>
</evidence>
<dbReference type="PANTHER" id="PTHR15954:SF4">
    <property type="entry name" value="VACUOLAR PROTEIN SORTING-ASSOCIATED PROTEIN 51 HOMOLOG"/>
    <property type="match status" value="1"/>
</dbReference>
<dbReference type="InterPro" id="IPR014812">
    <property type="entry name" value="Vps51"/>
</dbReference>
<keyword evidence="5" id="KW-1185">Reference proteome</keyword>
<dbReference type="GO" id="GO:0016020">
    <property type="term" value="C:membrane"/>
    <property type="evidence" value="ECO:0000318"/>
    <property type="project" value="GO_Central"/>
</dbReference>
<dbReference type="EMBL" id="DF236984">
    <property type="protein sequence ID" value="GAQ79648.1"/>
    <property type="molecule type" value="Genomic_DNA"/>
</dbReference>
<comment type="function">
    <text evidence="2">Acts as component of the GARP complex that is involved in retrograde transport from early and late endosomes to the trans-Golgi network (TGN).</text>
</comment>
<dbReference type="GO" id="GO:0042147">
    <property type="term" value="P:retrograde transport, endosome to Golgi"/>
    <property type="evidence" value="ECO:0000318"/>
    <property type="project" value="GO_Central"/>
</dbReference>
<dbReference type="GO" id="GO:0000938">
    <property type="term" value="C:GARP complex"/>
    <property type="evidence" value="ECO:0000318"/>
    <property type="project" value="GO_Central"/>
</dbReference>
<dbReference type="GO" id="GO:1990745">
    <property type="term" value="C:EARP complex"/>
    <property type="evidence" value="ECO:0000318"/>
    <property type="project" value="GO_Central"/>
</dbReference>
<keyword evidence="2" id="KW-0653">Protein transport</keyword>
<dbReference type="GO" id="GO:0005829">
    <property type="term" value="C:cytosol"/>
    <property type="evidence" value="ECO:0007669"/>
    <property type="project" value="GOC"/>
</dbReference>
<evidence type="ECO:0000256" key="2">
    <source>
        <dbReference type="RuleBase" id="RU368010"/>
    </source>
</evidence>
<sequence length="778" mass="85822">MASDLDDKAKRVRSLLSSYYGTDPAEQGSAGEGRAAPSYVGIDSKGFDADRYVASLLRGTRLEGLLSKHVEMAAEIKNLDSDMQMLVYENYNKFISATDTIRRMKENVGGMESQMDLLLSTVTSVRSKSDGVNTNLSSRRERIESLNGTRSLLRKVQFVFDLPKRLHKCLEHKAYAQAVKYYVGALPILNKYGDSSFQSCKDESEEVMEKVIRQMEALIVSDAADNDDRAEAVQLLEQLNQPVDQLQEDFLARHWKRLLQELQDVTAAKAAAAVSAEDPATPRTTQLNANKAFIEDFTRTASTFRTLFPRAEAQLTEKTQELYREYFSHVQGALQPAAGTPRAADLVAAIKTLSDDTHLMHDVVPDAGLYKKAAEAARRAVEDHVASIFSSLQERILSSALASTSVAGSPTEQATNLSTGLEAATHALLQGSIEVVQDVEVLLDDGVQLLSSWKEEYADLVQSKFQQLFQSLHDTFLSLGNGAEDPARAPTPSPGPSGSAAASSGAAPSPGLVLLLARLCVAVDAQGLPRVTESLARKFVGGSAHKERPSFLPSEFARLFRAAGERLLQQYVNLQIKKLTLLVRKSVETPNWLKAKEPRDVRMVADLLLQEVEAIQSDVRQLLDAGEKATHRRTNSGSAVARSTPPSAEQRRMAPTQRSRSRILERDVAKLFRQKVELFTKIEYTQSSVLSAIVKIVLKSFEEFVRLETFSRSGFQQIQLDTQYLRAPLRDYMDDETVADTLLDEVCTAAAERCLDPTPLEPSVIDRIVAAKRSKQGP</sequence>
<dbReference type="GO" id="GO:0048193">
    <property type="term" value="P:Golgi vesicle transport"/>
    <property type="evidence" value="ECO:0000318"/>
    <property type="project" value="GO_Central"/>
</dbReference>
<organism evidence="4 5">
    <name type="scientific">Klebsormidium nitens</name>
    <name type="common">Green alga</name>
    <name type="synonym">Ulothrix nitens</name>
    <dbReference type="NCBI Taxonomy" id="105231"/>
    <lineage>
        <taxon>Eukaryota</taxon>
        <taxon>Viridiplantae</taxon>
        <taxon>Streptophyta</taxon>
        <taxon>Klebsormidiophyceae</taxon>
        <taxon>Klebsormidiales</taxon>
        <taxon>Klebsormidiaceae</taxon>
        <taxon>Klebsormidium</taxon>
    </lineage>
</organism>
<evidence type="ECO:0000313" key="4">
    <source>
        <dbReference type="EMBL" id="GAQ79648.1"/>
    </source>
</evidence>